<dbReference type="GO" id="GO:0006364">
    <property type="term" value="P:rRNA processing"/>
    <property type="evidence" value="ECO:0007669"/>
    <property type="project" value="UniProtKB-KW"/>
</dbReference>
<dbReference type="GeneID" id="54360768"/>
<keyword evidence="4" id="KW-0677">Repeat</keyword>
<evidence type="ECO:0000256" key="5">
    <source>
        <dbReference type="ARBA" id="ARBA00023242"/>
    </source>
</evidence>
<dbReference type="GO" id="GO:0005730">
    <property type="term" value="C:nucleolus"/>
    <property type="evidence" value="ECO:0007669"/>
    <property type="project" value="UniProtKB-SubCell"/>
</dbReference>
<sequence length="552" mass="61078">MAAEVQPIALLRAASGPAPKTADQSYWSTFKNPILLPSPHNAGITSITIPDANASGTQADTFAVTSGSRIQIYGTKTRKLVKTVSRFGADDTARSGTLRKDGRILLAGGESGIVQAFDTSSRAILRQWQGEFAHKLPVHLVRWNPHTLTELMSCSDDRTVRIWDLTEDAAKWTGLGHEDYVRSGGFLPEQGGNIIVSGSYDQTVRVWDTRQQNDRPAMHFKLAAPVENVLALSSSSLAVAAGSDVTILNLLAGRAENVIRAHQKTVTSLAVAQGGSRILTGGLDAHLKVHNTSNWEVVAGFKYPAPILSMAVVQSPASKDGIRDDRHLAVGLQTGLLSIRTRLAGAEKVRAREREKKMDAIVAGQGDEYERRQKKKDKRQGILARDRGKDFRGEGADIVIVGNDRSKSKKLQPWQRSLRSGKYADALDQILPPDTWREGYNRDDFMTLITALRHRSALRTALADRSEERLIPILNLISRYIVDPRYLDILYDVMLIILDLYSQRLAEWQGEDGDAREVAMLFLRIRIRVRQSTEYAQNAHSICGMINLLEMG</sequence>
<dbReference type="PROSITE" id="PS50294">
    <property type="entry name" value="WD_REPEATS_REGION"/>
    <property type="match status" value="2"/>
</dbReference>
<name>A0A6J3MBS6_9PEZI</name>
<dbReference type="OrthoDB" id="431715at2759"/>
<proteinExistence type="predicted"/>
<keyword evidence="8" id="KW-1185">Reference proteome</keyword>
<keyword evidence="3 6" id="KW-0853">WD repeat</keyword>
<feature type="domain" description="U3 small nucleolar RNA-associated protein 15 C-terminal" evidence="7">
    <location>
        <begin position="391"/>
        <end position="549"/>
    </location>
</feature>
<evidence type="ECO:0000259" key="7">
    <source>
        <dbReference type="Pfam" id="PF09384"/>
    </source>
</evidence>
<evidence type="ECO:0000256" key="1">
    <source>
        <dbReference type="ARBA" id="ARBA00004604"/>
    </source>
</evidence>
<dbReference type="Pfam" id="PF00400">
    <property type="entry name" value="WD40"/>
    <property type="match status" value="3"/>
</dbReference>
<dbReference type="RefSeq" id="XP_033462486.1">
    <property type="nucleotide sequence ID" value="XM_033602968.1"/>
</dbReference>
<dbReference type="InterPro" id="IPR015943">
    <property type="entry name" value="WD40/YVTN_repeat-like_dom_sf"/>
</dbReference>
<accession>A0A6J3MBS6</accession>
<feature type="repeat" description="WD" evidence="6">
    <location>
        <begin position="131"/>
        <end position="173"/>
    </location>
</feature>
<evidence type="ECO:0000256" key="4">
    <source>
        <dbReference type="ARBA" id="ARBA00022737"/>
    </source>
</evidence>
<dbReference type="InterPro" id="IPR019775">
    <property type="entry name" value="WD40_repeat_CS"/>
</dbReference>
<comment type="subcellular location">
    <subcellularLocation>
        <location evidence="1">Nucleus</location>
        <location evidence="1">Nucleolus</location>
    </subcellularLocation>
</comment>
<gene>
    <name evidence="9" type="ORF">K489DRAFT_368608</name>
</gene>
<evidence type="ECO:0000256" key="6">
    <source>
        <dbReference type="PROSITE-ProRule" id="PRU00221"/>
    </source>
</evidence>
<dbReference type="Gene3D" id="2.130.10.10">
    <property type="entry name" value="YVTN repeat-like/Quinoprotein amine dehydrogenase"/>
    <property type="match status" value="2"/>
</dbReference>
<dbReference type="AlphaFoldDB" id="A0A6J3MBS6"/>
<dbReference type="PROSITE" id="PS00678">
    <property type="entry name" value="WD_REPEATS_1"/>
    <property type="match status" value="2"/>
</dbReference>
<dbReference type="InterPro" id="IPR018983">
    <property type="entry name" value="U3_snoRNA-assocProt_15_C"/>
</dbReference>
<protein>
    <submittedName>
        <fullName evidence="9">WD40 repeat-like protein</fullName>
    </submittedName>
</protein>
<dbReference type="SUPFAM" id="SSF50978">
    <property type="entry name" value="WD40 repeat-like"/>
    <property type="match status" value="1"/>
</dbReference>
<dbReference type="Proteomes" id="UP000504637">
    <property type="component" value="Unplaced"/>
</dbReference>
<evidence type="ECO:0000256" key="2">
    <source>
        <dbReference type="ARBA" id="ARBA00022552"/>
    </source>
</evidence>
<keyword evidence="5" id="KW-0539">Nucleus</keyword>
<reference evidence="9" key="1">
    <citation type="submission" date="2020-01" db="EMBL/GenBank/DDBJ databases">
        <authorList>
            <consortium name="DOE Joint Genome Institute"/>
            <person name="Haridas S."/>
            <person name="Albert R."/>
            <person name="Binder M."/>
            <person name="Bloem J."/>
            <person name="Labutti K."/>
            <person name="Salamov A."/>
            <person name="Andreopoulos B."/>
            <person name="Baker S.E."/>
            <person name="Barry K."/>
            <person name="Bills G."/>
            <person name="Bluhm B.H."/>
            <person name="Cannon C."/>
            <person name="Castanera R."/>
            <person name="Culley D.E."/>
            <person name="Daum C."/>
            <person name="Ezra D."/>
            <person name="Gonzalez J.B."/>
            <person name="Henrissat B."/>
            <person name="Kuo A."/>
            <person name="Liang C."/>
            <person name="Lipzen A."/>
            <person name="Lutzoni F."/>
            <person name="Magnuson J."/>
            <person name="Mondo S."/>
            <person name="Nolan M."/>
            <person name="Ohm R."/>
            <person name="Pangilinan J."/>
            <person name="Park H.-J."/>
            <person name="Ramirez L."/>
            <person name="Alfaro M."/>
            <person name="Sun H."/>
            <person name="Tritt A."/>
            <person name="Yoshinaga Y."/>
            <person name="Zwiers L.-H."/>
            <person name="Turgeon B.G."/>
            <person name="Goodwin S.B."/>
            <person name="Spatafora J.W."/>
            <person name="Crous P.W."/>
            <person name="Grigoriev I.V."/>
        </authorList>
    </citation>
    <scope>NUCLEOTIDE SEQUENCE</scope>
    <source>
        <strain evidence="9">CBS 342.82</strain>
    </source>
</reference>
<dbReference type="PANTHER" id="PTHR19924:SF26">
    <property type="entry name" value="U3 SMALL NUCLEOLAR RNA-ASSOCIATED PROTEIN 15 HOMOLOG"/>
    <property type="match status" value="1"/>
</dbReference>
<reference evidence="9" key="3">
    <citation type="submission" date="2025-08" db="UniProtKB">
        <authorList>
            <consortium name="RefSeq"/>
        </authorList>
    </citation>
    <scope>IDENTIFICATION</scope>
    <source>
        <strain evidence="9">CBS 342.82</strain>
    </source>
</reference>
<reference evidence="9" key="2">
    <citation type="submission" date="2020-04" db="EMBL/GenBank/DDBJ databases">
        <authorList>
            <consortium name="NCBI Genome Project"/>
        </authorList>
    </citation>
    <scope>NUCLEOTIDE SEQUENCE</scope>
    <source>
        <strain evidence="9">CBS 342.82</strain>
    </source>
</reference>
<evidence type="ECO:0000256" key="3">
    <source>
        <dbReference type="ARBA" id="ARBA00022574"/>
    </source>
</evidence>
<feature type="repeat" description="WD" evidence="6">
    <location>
        <begin position="174"/>
        <end position="217"/>
    </location>
</feature>
<dbReference type="InterPro" id="IPR001680">
    <property type="entry name" value="WD40_rpt"/>
</dbReference>
<organism evidence="9">
    <name type="scientific">Dissoconium aciculare CBS 342.82</name>
    <dbReference type="NCBI Taxonomy" id="1314786"/>
    <lineage>
        <taxon>Eukaryota</taxon>
        <taxon>Fungi</taxon>
        <taxon>Dikarya</taxon>
        <taxon>Ascomycota</taxon>
        <taxon>Pezizomycotina</taxon>
        <taxon>Dothideomycetes</taxon>
        <taxon>Dothideomycetidae</taxon>
        <taxon>Mycosphaerellales</taxon>
        <taxon>Dissoconiaceae</taxon>
        <taxon>Dissoconium</taxon>
    </lineage>
</organism>
<dbReference type="SMART" id="SM00320">
    <property type="entry name" value="WD40"/>
    <property type="match status" value="4"/>
</dbReference>
<evidence type="ECO:0000313" key="8">
    <source>
        <dbReference type="Proteomes" id="UP000504637"/>
    </source>
</evidence>
<dbReference type="Pfam" id="PF09384">
    <property type="entry name" value="UTP15_C"/>
    <property type="match status" value="1"/>
</dbReference>
<evidence type="ECO:0000313" key="9">
    <source>
        <dbReference type="RefSeq" id="XP_033462486.1"/>
    </source>
</evidence>
<keyword evidence="2" id="KW-0698">rRNA processing</keyword>
<dbReference type="InterPro" id="IPR036322">
    <property type="entry name" value="WD40_repeat_dom_sf"/>
</dbReference>
<dbReference type="GO" id="GO:0045943">
    <property type="term" value="P:positive regulation of transcription by RNA polymerase I"/>
    <property type="evidence" value="ECO:0007669"/>
    <property type="project" value="TreeGrafter"/>
</dbReference>
<dbReference type="PANTHER" id="PTHR19924">
    <property type="entry name" value="UTP15 U3 SMALL NUCLEOLAR RNA-ASSOCIATED PROTEIN 15 FAMILY MEMBER"/>
    <property type="match status" value="1"/>
</dbReference>
<dbReference type="PROSITE" id="PS50082">
    <property type="entry name" value="WD_REPEATS_2"/>
    <property type="match status" value="2"/>
</dbReference>